<feature type="domain" description="Glycosyl transferase family 1" evidence="2">
    <location>
        <begin position="179"/>
        <end position="341"/>
    </location>
</feature>
<dbReference type="GO" id="GO:0016757">
    <property type="term" value="F:glycosyltransferase activity"/>
    <property type="evidence" value="ECO:0007669"/>
    <property type="project" value="UniProtKB-KW"/>
</dbReference>
<evidence type="ECO:0000256" key="1">
    <source>
        <dbReference type="ARBA" id="ARBA00022679"/>
    </source>
</evidence>
<gene>
    <name evidence="3" type="ORF">V6575_20765</name>
</gene>
<dbReference type="InterPro" id="IPR001296">
    <property type="entry name" value="Glyco_trans_1"/>
</dbReference>
<accession>A0ABU8TQU7</accession>
<dbReference type="Pfam" id="PF00534">
    <property type="entry name" value="Glycos_transf_1"/>
    <property type="match status" value="1"/>
</dbReference>
<comment type="caution">
    <text evidence="3">The sequence shown here is derived from an EMBL/GenBank/DDBJ whole genome shotgun (WGS) entry which is preliminary data.</text>
</comment>
<organism evidence="3 4">
    <name type="scientific">Roseibium algae</name>
    <dbReference type="NCBI Taxonomy" id="3123038"/>
    <lineage>
        <taxon>Bacteria</taxon>
        <taxon>Pseudomonadati</taxon>
        <taxon>Pseudomonadota</taxon>
        <taxon>Alphaproteobacteria</taxon>
        <taxon>Hyphomicrobiales</taxon>
        <taxon>Stappiaceae</taxon>
        <taxon>Roseibium</taxon>
    </lineage>
</organism>
<keyword evidence="1 3" id="KW-0808">Transferase</keyword>
<name>A0ABU8TQU7_9HYPH</name>
<dbReference type="RefSeq" id="WP_340277119.1">
    <property type="nucleotide sequence ID" value="NZ_JBAKIA010000020.1"/>
</dbReference>
<dbReference type="SUPFAM" id="SSF53756">
    <property type="entry name" value="UDP-Glycosyltransferase/glycogen phosphorylase"/>
    <property type="match status" value="1"/>
</dbReference>
<keyword evidence="3" id="KW-0328">Glycosyltransferase</keyword>
<evidence type="ECO:0000313" key="4">
    <source>
        <dbReference type="Proteomes" id="UP001385499"/>
    </source>
</evidence>
<evidence type="ECO:0000313" key="3">
    <source>
        <dbReference type="EMBL" id="MEJ8476530.1"/>
    </source>
</evidence>
<dbReference type="PANTHER" id="PTHR46401">
    <property type="entry name" value="GLYCOSYLTRANSFERASE WBBK-RELATED"/>
    <property type="match status" value="1"/>
</dbReference>
<reference evidence="3 4" key="1">
    <citation type="submission" date="2024-02" db="EMBL/GenBank/DDBJ databases">
        <title>Roseibium algae sp. nov., isolated from marine alga (Grateloupia sp.), showing potential in myo-inositol conversion.</title>
        <authorList>
            <person name="Wang Y."/>
        </authorList>
    </citation>
    <scope>NUCLEOTIDE SEQUENCE [LARGE SCALE GENOMIC DNA]</scope>
    <source>
        <strain evidence="3 4">H3510</strain>
    </source>
</reference>
<dbReference type="CDD" id="cd03801">
    <property type="entry name" value="GT4_PimA-like"/>
    <property type="match status" value="1"/>
</dbReference>
<keyword evidence="4" id="KW-1185">Reference proteome</keyword>
<dbReference type="EC" id="2.4.-.-" evidence="3"/>
<protein>
    <submittedName>
        <fullName evidence="3">Glycosyltransferase family 4 protein</fullName>
        <ecNumber evidence="3">2.4.-.-</ecNumber>
    </submittedName>
</protein>
<dbReference type="EMBL" id="JBAKIA010000020">
    <property type="protein sequence ID" value="MEJ8476530.1"/>
    <property type="molecule type" value="Genomic_DNA"/>
</dbReference>
<proteinExistence type="predicted"/>
<dbReference type="Proteomes" id="UP001385499">
    <property type="component" value="Unassembled WGS sequence"/>
</dbReference>
<dbReference type="Gene3D" id="3.40.50.2000">
    <property type="entry name" value="Glycogen Phosphorylase B"/>
    <property type="match status" value="2"/>
</dbReference>
<dbReference type="PANTHER" id="PTHR46401:SF2">
    <property type="entry name" value="GLYCOSYLTRANSFERASE WBBK-RELATED"/>
    <property type="match status" value="1"/>
</dbReference>
<evidence type="ECO:0000259" key="2">
    <source>
        <dbReference type="Pfam" id="PF00534"/>
    </source>
</evidence>
<sequence>MTGTIGATRGHVVFAYPGDLETRTGGYGYDRRIIAGLVAKGWVVDLLELGDGYPFPSAETKATAHRALEQLAPGTCVVVDGLAFGVLPDIAHALSDRLKFIALVHHPLCKENGIKAGVASKMETSERAALSQAARVIVTSSATGRQVQDLFGITDDRLHVVLPGTDVRSSQHVGQIDKGSQSRPSGPVQLLSVGSVAYRKGYDLLFDAIADLSNFDWHLNVVGDHTRDPECYRQLLEQLRKLELAERVTFHGTVDDARISDFYQAADIFVLASRYEGYGMAYTEALAYGLPVIGSGAGAVQETLSGGGALYCGVEDVNALRDALRRTLTDLEFRISLGAEAAEASRKLPSWDDAAADFAGILERS</sequence>